<evidence type="ECO:0000256" key="1">
    <source>
        <dbReference type="ARBA" id="ARBA00010396"/>
    </source>
</evidence>
<proteinExistence type="inferred from homology"/>
<dbReference type="GO" id="GO:0070475">
    <property type="term" value="P:rRNA base methylation"/>
    <property type="evidence" value="ECO:0007669"/>
    <property type="project" value="UniProtKB-UniRule"/>
</dbReference>
<feature type="binding site" evidence="6">
    <location>
        <position position="103"/>
    </location>
    <ligand>
        <name>S-adenosyl-L-methionine</name>
        <dbReference type="ChEBI" id="CHEBI:59789"/>
    </ligand>
</feature>
<dbReference type="InterPro" id="IPR002903">
    <property type="entry name" value="RsmH"/>
</dbReference>
<dbReference type="NCBIfam" id="TIGR00006">
    <property type="entry name" value="16S rRNA (cytosine(1402)-N(4))-methyltransferase RsmH"/>
    <property type="match status" value="1"/>
</dbReference>
<dbReference type="EMBL" id="PFPC01000012">
    <property type="protein sequence ID" value="PIZ89650.1"/>
    <property type="molecule type" value="Genomic_DNA"/>
</dbReference>
<gene>
    <name evidence="6" type="primary">rsmH</name>
    <name evidence="7" type="ORF">COX89_00375</name>
</gene>
<dbReference type="SUPFAM" id="SSF53335">
    <property type="entry name" value="S-adenosyl-L-methionine-dependent methyltransferases"/>
    <property type="match status" value="1"/>
</dbReference>
<name>A0A2M7V0A1_9BACT</name>
<evidence type="ECO:0000256" key="6">
    <source>
        <dbReference type="HAMAP-Rule" id="MF_01007"/>
    </source>
</evidence>
<dbReference type="AlphaFoldDB" id="A0A2M7V0A1"/>
<keyword evidence="2 6" id="KW-0698">rRNA processing</keyword>
<reference evidence="8" key="1">
    <citation type="submission" date="2017-09" db="EMBL/GenBank/DDBJ databases">
        <title>Depth-based differentiation of microbial function through sediment-hosted aquifers and enrichment of novel symbionts in the deep terrestrial subsurface.</title>
        <authorList>
            <person name="Probst A.J."/>
            <person name="Ladd B."/>
            <person name="Jarett J.K."/>
            <person name="Geller-Mcgrath D.E."/>
            <person name="Sieber C.M.K."/>
            <person name="Emerson J.B."/>
            <person name="Anantharaman K."/>
            <person name="Thomas B.C."/>
            <person name="Malmstrom R."/>
            <person name="Stieglmeier M."/>
            <person name="Klingl A."/>
            <person name="Woyke T."/>
            <person name="Ryan C.M."/>
            <person name="Banfield J.F."/>
        </authorList>
    </citation>
    <scope>NUCLEOTIDE SEQUENCE [LARGE SCALE GENOMIC DNA]</scope>
</reference>
<dbReference type="EC" id="2.1.1.199" evidence="6"/>
<sequence>MHIPVLQKEVLQYLNPKPNENFIDATCGEAGHTLAILEKTSPNGKILGIELDPELYQKLPRFHLGKRGILVNDSYSNLKEIVERENFKKVSGILFDLGLSSWHLEESKRGFSFLRNEPLDMRYNFQNSLTAEKIINQWPEEKIGKILKEYGEEKFARRIAKEIIKARKVKPIKSTLQLVEVIRRAISPKYRFGRIHFATRTFQALRIAVNDELENLKKVLPQALEILESGGRLVVISFHSLEDRIVKNFYRSRASIDLKILTKKPVGASSEEIKINPRSRSAKLRAAIKL</sequence>
<comment type="catalytic activity">
    <reaction evidence="6">
        <text>cytidine(1402) in 16S rRNA + S-adenosyl-L-methionine = N(4)-methylcytidine(1402) in 16S rRNA + S-adenosyl-L-homocysteine + H(+)</text>
        <dbReference type="Rhea" id="RHEA:42928"/>
        <dbReference type="Rhea" id="RHEA-COMP:10286"/>
        <dbReference type="Rhea" id="RHEA-COMP:10287"/>
        <dbReference type="ChEBI" id="CHEBI:15378"/>
        <dbReference type="ChEBI" id="CHEBI:57856"/>
        <dbReference type="ChEBI" id="CHEBI:59789"/>
        <dbReference type="ChEBI" id="CHEBI:74506"/>
        <dbReference type="ChEBI" id="CHEBI:82748"/>
        <dbReference type="EC" id="2.1.1.199"/>
    </reaction>
</comment>
<feature type="binding site" evidence="6">
    <location>
        <begin position="30"/>
        <end position="32"/>
    </location>
    <ligand>
        <name>S-adenosyl-L-methionine</name>
        <dbReference type="ChEBI" id="CHEBI:59789"/>
    </ligand>
</feature>
<dbReference type="PANTHER" id="PTHR11265:SF0">
    <property type="entry name" value="12S RRNA N4-METHYLCYTIDINE METHYLTRANSFERASE"/>
    <property type="match status" value="1"/>
</dbReference>
<evidence type="ECO:0000256" key="3">
    <source>
        <dbReference type="ARBA" id="ARBA00022603"/>
    </source>
</evidence>
<evidence type="ECO:0000313" key="7">
    <source>
        <dbReference type="EMBL" id="PIZ89650.1"/>
    </source>
</evidence>
<dbReference type="Pfam" id="PF01795">
    <property type="entry name" value="Methyltransf_5"/>
    <property type="match status" value="1"/>
</dbReference>
<keyword evidence="6" id="KW-0963">Cytoplasm</keyword>
<feature type="binding site" evidence="6">
    <location>
        <position position="96"/>
    </location>
    <ligand>
        <name>S-adenosyl-L-methionine</name>
        <dbReference type="ChEBI" id="CHEBI:59789"/>
    </ligand>
</feature>
<evidence type="ECO:0000256" key="4">
    <source>
        <dbReference type="ARBA" id="ARBA00022679"/>
    </source>
</evidence>
<evidence type="ECO:0000256" key="2">
    <source>
        <dbReference type="ARBA" id="ARBA00022552"/>
    </source>
</evidence>
<feature type="binding site" evidence="6">
    <location>
        <position position="75"/>
    </location>
    <ligand>
        <name>S-adenosyl-L-methionine</name>
        <dbReference type="ChEBI" id="CHEBI:59789"/>
    </ligand>
</feature>
<dbReference type="Gene3D" id="1.10.150.170">
    <property type="entry name" value="Putative methyltransferase TM0872, insert domain"/>
    <property type="match status" value="1"/>
</dbReference>
<comment type="caution">
    <text evidence="7">The sequence shown here is derived from an EMBL/GenBank/DDBJ whole genome shotgun (WGS) entry which is preliminary data.</text>
</comment>
<keyword evidence="3 6" id="KW-0489">Methyltransferase</keyword>
<feature type="binding site" evidence="6">
    <location>
        <position position="50"/>
    </location>
    <ligand>
        <name>S-adenosyl-L-methionine</name>
        <dbReference type="ChEBI" id="CHEBI:59789"/>
    </ligand>
</feature>
<dbReference type="GO" id="GO:0071424">
    <property type="term" value="F:rRNA (cytosine-N4-)-methyltransferase activity"/>
    <property type="evidence" value="ECO:0007669"/>
    <property type="project" value="UniProtKB-UniRule"/>
</dbReference>
<protein>
    <recommendedName>
        <fullName evidence="6">Ribosomal RNA small subunit methyltransferase H</fullName>
        <ecNumber evidence="6">2.1.1.199</ecNumber>
    </recommendedName>
    <alternativeName>
        <fullName evidence="6">16S rRNA m(4)C1402 methyltransferase</fullName>
    </alternativeName>
    <alternativeName>
        <fullName evidence="6">rRNA (cytosine-N(4)-)-methyltransferase RsmH</fullName>
    </alternativeName>
</protein>
<dbReference type="InterPro" id="IPR029063">
    <property type="entry name" value="SAM-dependent_MTases_sf"/>
</dbReference>
<comment type="similarity">
    <text evidence="1 6">Belongs to the methyltransferase superfamily. RsmH family.</text>
</comment>
<organism evidence="7 8">
    <name type="scientific">Candidatus Nealsonbacteria bacterium CG_4_10_14_0_2_um_filter_37_10</name>
    <dbReference type="NCBI Taxonomy" id="1974679"/>
    <lineage>
        <taxon>Bacteria</taxon>
        <taxon>Candidatus Nealsoniibacteriota</taxon>
    </lineage>
</organism>
<keyword evidence="4 6" id="KW-0808">Transferase</keyword>
<dbReference type="Gene3D" id="3.40.50.150">
    <property type="entry name" value="Vaccinia Virus protein VP39"/>
    <property type="match status" value="1"/>
</dbReference>
<dbReference type="Proteomes" id="UP000231538">
    <property type="component" value="Unassembled WGS sequence"/>
</dbReference>
<dbReference type="CDD" id="cd02440">
    <property type="entry name" value="AdoMet_MTases"/>
    <property type="match status" value="1"/>
</dbReference>
<keyword evidence="5 6" id="KW-0949">S-adenosyl-L-methionine</keyword>
<dbReference type="GO" id="GO:0005737">
    <property type="term" value="C:cytoplasm"/>
    <property type="evidence" value="ECO:0007669"/>
    <property type="project" value="UniProtKB-SubCell"/>
</dbReference>
<evidence type="ECO:0000256" key="5">
    <source>
        <dbReference type="ARBA" id="ARBA00022691"/>
    </source>
</evidence>
<comment type="function">
    <text evidence="6">Specifically methylates the N4 position of cytidine in position 1402 (C1402) of 16S rRNA.</text>
</comment>
<evidence type="ECO:0000313" key="8">
    <source>
        <dbReference type="Proteomes" id="UP000231538"/>
    </source>
</evidence>
<dbReference type="PANTHER" id="PTHR11265">
    <property type="entry name" value="S-ADENOSYL-METHYLTRANSFERASE MRAW"/>
    <property type="match status" value="1"/>
</dbReference>
<comment type="subcellular location">
    <subcellularLocation>
        <location evidence="6">Cytoplasm</location>
    </subcellularLocation>
</comment>
<accession>A0A2M7V0A1</accession>
<dbReference type="PIRSF" id="PIRSF004486">
    <property type="entry name" value="MraW"/>
    <property type="match status" value="1"/>
</dbReference>
<dbReference type="HAMAP" id="MF_01007">
    <property type="entry name" value="16SrRNA_methyltr_H"/>
    <property type="match status" value="1"/>
</dbReference>
<dbReference type="SUPFAM" id="SSF81799">
    <property type="entry name" value="Putative methyltransferase TM0872, insert domain"/>
    <property type="match status" value="1"/>
</dbReference>
<dbReference type="InterPro" id="IPR023397">
    <property type="entry name" value="SAM-dep_MeTrfase_MraW_recog"/>
</dbReference>